<dbReference type="Gene3D" id="1.10.10.60">
    <property type="entry name" value="Homeodomain-like"/>
    <property type="match status" value="1"/>
</dbReference>
<keyword evidence="1" id="KW-0238">DNA-binding</keyword>
<dbReference type="Pfam" id="PF05225">
    <property type="entry name" value="HTH_psq"/>
    <property type="match status" value="1"/>
</dbReference>
<dbReference type="SUPFAM" id="SSF46689">
    <property type="entry name" value="Homeodomain-like"/>
    <property type="match status" value="1"/>
</dbReference>
<evidence type="ECO:0000313" key="4">
    <source>
        <dbReference type="EMBL" id="KMP07013.1"/>
    </source>
</evidence>
<dbReference type="Proteomes" id="UP000054565">
    <property type="component" value="Unassembled WGS sequence"/>
</dbReference>
<proteinExistence type="predicted"/>
<sequence length="351" mass="39807">MPLEVGCVDFRRQSEVSFSEAEEAYLSKNARNSIEIEGRIELAISAIKKQEVPSIREAARLFEVPYSTLCYRLNGRPARTSLRANSTKLTEAEENLLVQWILDLAKRGLPPRPAFVENMANHLLTLRHSTSNPPCVGKNWVSNLIKRRTELKCCYSRRYNYERAKCEDRKVIEQLDIQLRTATPPASQSSNSQSSWILQTPSNPRHLHRQVDKIKNLIGQGLESSPQGLMEGFDQIIKACEYGMVSATIMKKQYQDIFAANEKERQKRKRSRRQIQHEGGLTREEAQALIIPPAEVVELPAIQPSEAPASESARRSRAPPRLILVADSVVDYVSPVTTWAAQKCHRRSHAQ</sequence>
<name>A0A0J6YJD3_COCIT</name>
<protein>
    <recommendedName>
        <fullName evidence="3">HTH CENPB-type domain-containing protein</fullName>
    </recommendedName>
</protein>
<dbReference type="AlphaFoldDB" id="A0A0J6YJD3"/>
<keyword evidence="2" id="KW-0539">Nucleus</keyword>
<dbReference type="InterPro" id="IPR007889">
    <property type="entry name" value="HTH_Psq"/>
</dbReference>
<feature type="domain" description="HTH CENPB-type" evidence="3">
    <location>
        <begin position="81"/>
        <end position="154"/>
    </location>
</feature>
<dbReference type="PROSITE" id="PS51253">
    <property type="entry name" value="HTH_CENPB"/>
    <property type="match status" value="1"/>
</dbReference>
<evidence type="ECO:0000313" key="5">
    <source>
        <dbReference type="Proteomes" id="UP000054565"/>
    </source>
</evidence>
<organism evidence="4 5">
    <name type="scientific">Coccidioides immitis RMSCC 2394</name>
    <dbReference type="NCBI Taxonomy" id="404692"/>
    <lineage>
        <taxon>Eukaryota</taxon>
        <taxon>Fungi</taxon>
        <taxon>Dikarya</taxon>
        <taxon>Ascomycota</taxon>
        <taxon>Pezizomycotina</taxon>
        <taxon>Eurotiomycetes</taxon>
        <taxon>Eurotiomycetidae</taxon>
        <taxon>Onygenales</taxon>
        <taxon>Onygenaceae</taxon>
        <taxon>Coccidioides</taxon>
    </lineage>
</organism>
<dbReference type="EMBL" id="DS028096">
    <property type="protein sequence ID" value="KMP07013.1"/>
    <property type="molecule type" value="Genomic_DNA"/>
</dbReference>
<reference evidence="5" key="1">
    <citation type="journal article" date="2010" name="Genome Res.">
        <title>Population genomic sequencing of Coccidioides fungi reveals recent hybridization and transposon control.</title>
        <authorList>
            <person name="Neafsey D.E."/>
            <person name="Barker B.M."/>
            <person name="Sharpton T.J."/>
            <person name="Stajich J.E."/>
            <person name="Park D.J."/>
            <person name="Whiston E."/>
            <person name="Hung C.-Y."/>
            <person name="McMahan C."/>
            <person name="White J."/>
            <person name="Sykes S."/>
            <person name="Heiman D."/>
            <person name="Young S."/>
            <person name="Zeng Q."/>
            <person name="Abouelleil A."/>
            <person name="Aftuck L."/>
            <person name="Bessette D."/>
            <person name="Brown A."/>
            <person name="FitzGerald M."/>
            <person name="Lui A."/>
            <person name="Macdonald J.P."/>
            <person name="Priest M."/>
            <person name="Orbach M.J."/>
            <person name="Galgiani J.N."/>
            <person name="Kirkland T.N."/>
            <person name="Cole G.T."/>
            <person name="Birren B.W."/>
            <person name="Henn M.R."/>
            <person name="Taylor J.W."/>
            <person name="Rounsley S.D."/>
        </authorList>
    </citation>
    <scope>NUCLEOTIDE SEQUENCE [LARGE SCALE GENOMIC DNA]</scope>
    <source>
        <strain evidence="5">RMSCC 2394</strain>
    </source>
</reference>
<dbReference type="InterPro" id="IPR006600">
    <property type="entry name" value="HTH_CenpB_DNA-bd_dom"/>
</dbReference>
<evidence type="ECO:0000256" key="2">
    <source>
        <dbReference type="ARBA" id="ARBA00023242"/>
    </source>
</evidence>
<dbReference type="InterPro" id="IPR009057">
    <property type="entry name" value="Homeodomain-like_sf"/>
</dbReference>
<accession>A0A0J6YJD3</accession>
<evidence type="ECO:0000259" key="3">
    <source>
        <dbReference type="PROSITE" id="PS51253"/>
    </source>
</evidence>
<dbReference type="GO" id="GO:0003677">
    <property type="term" value="F:DNA binding"/>
    <property type="evidence" value="ECO:0007669"/>
    <property type="project" value="UniProtKB-KW"/>
</dbReference>
<gene>
    <name evidence="4" type="ORF">CIRG_06694</name>
</gene>
<dbReference type="Pfam" id="PF03221">
    <property type="entry name" value="HTH_Tnp_Tc5"/>
    <property type="match status" value="1"/>
</dbReference>
<dbReference type="STRING" id="404692.A0A0J6YJD3"/>
<evidence type="ECO:0000256" key="1">
    <source>
        <dbReference type="ARBA" id="ARBA00023125"/>
    </source>
</evidence>